<keyword evidence="2" id="KW-1185">Reference proteome</keyword>
<gene>
    <name evidence="1" type="ORF">EVAR_16505_1</name>
</gene>
<protein>
    <submittedName>
        <fullName evidence="1">Uncharacterized protein</fullName>
    </submittedName>
</protein>
<sequence length="87" mass="9670">MEMPSARDCPMGPISRYLGIRGHVKLTVRTETSKGIPNNAEEVALIIRLRALNPGEVQNFRRTMVRRLLSYKIHSAPLAVHSVSGCT</sequence>
<evidence type="ECO:0000313" key="2">
    <source>
        <dbReference type="Proteomes" id="UP000299102"/>
    </source>
</evidence>
<name>A0A4C1UKD8_EUMVA</name>
<dbReference type="Proteomes" id="UP000299102">
    <property type="component" value="Unassembled WGS sequence"/>
</dbReference>
<accession>A0A4C1UKD8</accession>
<organism evidence="1 2">
    <name type="scientific">Eumeta variegata</name>
    <name type="common">Bagworm moth</name>
    <name type="synonym">Eumeta japonica</name>
    <dbReference type="NCBI Taxonomy" id="151549"/>
    <lineage>
        <taxon>Eukaryota</taxon>
        <taxon>Metazoa</taxon>
        <taxon>Ecdysozoa</taxon>
        <taxon>Arthropoda</taxon>
        <taxon>Hexapoda</taxon>
        <taxon>Insecta</taxon>
        <taxon>Pterygota</taxon>
        <taxon>Neoptera</taxon>
        <taxon>Endopterygota</taxon>
        <taxon>Lepidoptera</taxon>
        <taxon>Glossata</taxon>
        <taxon>Ditrysia</taxon>
        <taxon>Tineoidea</taxon>
        <taxon>Psychidae</taxon>
        <taxon>Oiketicinae</taxon>
        <taxon>Eumeta</taxon>
    </lineage>
</organism>
<reference evidence="1 2" key="1">
    <citation type="journal article" date="2019" name="Commun. Biol.">
        <title>The bagworm genome reveals a unique fibroin gene that provides high tensile strength.</title>
        <authorList>
            <person name="Kono N."/>
            <person name="Nakamura H."/>
            <person name="Ohtoshi R."/>
            <person name="Tomita M."/>
            <person name="Numata K."/>
            <person name="Arakawa K."/>
        </authorList>
    </citation>
    <scope>NUCLEOTIDE SEQUENCE [LARGE SCALE GENOMIC DNA]</scope>
</reference>
<dbReference type="AlphaFoldDB" id="A0A4C1UKD8"/>
<evidence type="ECO:0000313" key="1">
    <source>
        <dbReference type="EMBL" id="GBP26923.1"/>
    </source>
</evidence>
<dbReference type="EMBL" id="BGZK01000186">
    <property type="protein sequence ID" value="GBP26923.1"/>
    <property type="molecule type" value="Genomic_DNA"/>
</dbReference>
<proteinExistence type="predicted"/>
<comment type="caution">
    <text evidence="1">The sequence shown here is derived from an EMBL/GenBank/DDBJ whole genome shotgun (WGS) entry which is preliminary data.</text>
</comment>